<feature type="non-terminal residue" evidence="1">
    <location>
        <position position="1"/>
    </location>
</feature>
<evidence type="ECO:0000313" key="1">
    <source>
        <dbReference type="EMBL" id="CAG5131199.1"/>
    </source>
</evidence>
<proteinExistence type="predicted"/>
<dbReference type="AlphaFoldDB" id="A0A8S3ZP85"/>
<comment type="caution">
    <text evidence="1">The sequence shown here is derived from an EMBL/GenBank/DDBJ whole genome shotgun (WGS) entry which is preliminary data.</text>
</comment>
<organism evidence="1 2">
    <name type="scientific">Candidula unifasciata</name>
    <dbReference type="NCBI Taxonomy" id="100452"/>
    <lineage>
        <taxon>Eukaryota</taxon>
        <taxon>Metazoa</taxon>
        <taxon>Spiralia</taxon>
        <taxon>Lophotrochozoa</taxon>
        <taxon>Mollusca</taxon>
        <taxon>Gastropoda</taxon>
        <taxon>Heterobranchia</taxon>
        <taxon>Euthyneura</taxon>
        <taxon>Panpulmonata</taxon>
        <taxon>Eupulmonata</taxon>
        <taxon>Stylommatophora</taxon>
        <taxon>Helicina</taxon>
        <taxon>Helicoidea</taxon>
        <taxon>Geomitridae</taxon>
        <taxon>Candidula</taxon>
    </lineage>
</organism>
<protein>
    <submittedName>
        <fullName evidence="1">Uncharacterized protein</fullName>
    </submittedName>
</protein>
<dbReference type="Proteomes" id="UP000678393">
    <property type="component" value="Unassembled WGS sequence"/>
</dbReference>
<dbReference type="OrthoDB" id="6200201at2759"/>
<reference evidence="1" key="1">
    <citation type="submission" date="2021-04" db="EMBL/GenBank/DDBJ databases">
        <authorList>
            <consortium name="Molecular Ecology Group"/>
        </authorList>
    </citation>
    <scope>NUCLEOTIDE SEQUENCE</scope>
</reference>
<dbReference type="EMBL" id="CAJHNH020004519">
    <property type="protein sequence ID" value="CAG5131199.1"/>
    <property type="molecule type" value="Genomic_DNA"/>
</dbReference>
<feature type="non-terminal residue" evidence="1">
    <location>
        <position position="71"/>
    </location>
</feature>
<keyword evidence="2" id="KW-1185">Reference proteome</keyword>
<name>A0A8S3ZP85_9EUPU</name>
<sequence length="71" mass="7748">LAVSDIGCLATSCLINIMFTPALSEVDLPFDVREVSFPVASMPHVICTRITSWITAIITIERCLCVLVPLK</sequence>
<accession>A0A8S3ZP85</accession>
<evidence type="ECO:0000313" key="2">
    <source>
        <dbReference type="Proteomes" id="UP000678393"/>
    </source>
</evidence>
<gene>
    <name evidence="1" type="ORF">CUNI_LOCUS16757</name>
</gene>